<name>A0A5S6QPC1_TRIMR</name>
<dbReference type="GO" id="GO:0005815">
    <property type="term" value="C:microtubule organizing center"/>
    <property type="evidence" value="ECO:0007669"/>
    <property type="project" value="TreeGrafter"/>
</dbReference>
<dbReference type="GO" id="GO:0030992">
    <property type="term" value="C:intraciliary transport particle B"/>
    <property type="evidence" value="ECO:0007669"/>
    <property type="project" value="TreeGrafter"/>
</dbReference>
<feature type="chain" id="PRO_5024302037" evidence="9">
    <location>
        <begin position="21"/>
        <end position="408"/>
    </location>
</feature>
<proteinExistence type="inferred from homology"/>
<keyword evidence="6" id="KW-0966">Cell projection</keyword>
<feature type="coiled-coil region" evidence="7">
    <location>
        <begin position="194"/>
        <end position="306"/>
    </location>
</feature>
<reference evidence="11" key="1">
    <citation type="submission" date="2019-12" db="UniProtKB">
        <authorList>
            <consortium name="WormBaseParasite"/>
        </authorList>
    </citation>
    <scope>IDENTIFICATION</scope>
</reference>
<evidence type="ECO:0000256" key="9">
    <source>
        <dbReference type="SAM" id="SignalP"/>
    </source>
</evidence>
<dbReference type="GO" id="GO:0060271">
    <property type="term" value="P:cilium assembly"/>
    <property type="evidence" value="ECO:0007669"/>
    <property type="project" value="TreeGrafter"/>
</dbReference>
<keyword evidence="9" id="KW-0732">Signal</keyword>
<evidence type="ECO:0000256" key="3">
    <source>
        <dbReference type="ARBA" id="ARBA00022794"/>
    </source>
</evidence>
<keyword evidence="3" id="KW-0970">Cilium biogenesis/degradation</keyword>
<evidence type="ECO:0000256" key="5">
    <source>
        <dbReference type="ARBA" id="ARBA00023069"/>
    </source>
</evidence>
<evidence type="ECO:0000256" key="2">
    <source>
        <dbReference type="ARBA" id="ARBA00008340"/>
    </source>
</evidence>
<dbReference type="Pfam" id="PF10234">
    <property type="entry name" value="Cluap1"/>
    <property type="match status" value="1"/>
</dbReference>
<keyword evidence="10" id="KW-1185">Reference proteome</keyword>
<evidence type="ECO:0000313" key="11">
    <source>
        <dbReference type="WBParaSite" id="TMUE_2000009028.1"/>
    </source>
</evidence>
<evidence type="ECO:0000256" key="1">
    <source>
        <dbReference type="ARBA" id="ARBA00004138"/>
    </source>
</evidence>
<organism evidence="10 11">
    <name type="scientific">Trichuris muris</name>
    <name type="common">Mouse whipworm</name>
    <dbReference type="NCBI Taxonomy" id="70415"/>
    <lineage>
        <taxon>Eukaryota</taxon>
        <taxon>Metazoa</taxon>
        <taxon>Ecdysozoa</taxon>
        <taxon>Nematoda</taxon>
        <taxon>Enoplea</taxon>
        <taxon>Dorylaimia</taxon>
        <taxon>Trichinellida</taxon>
        <taxon>Trichuridae</taxon>
        <taxon>Trichuris</taxon>
    </lineage>
</organism>
<feature type="signal peptide" evidence="9">
    <location>
        <begin position="1"/>
        <end position="20"/>
    </location>
</feature>
<evidence type="ECO:0000256" key="4">
    <source>
        <dbReference type="ARBA" id="ARBA00023054"/>
    </source>
</evidence>
<evidence type="ECO:0000256" key="6">
    <source>
        <dbReference type="ARBA" id="ARBA00023273"/>
    </source>
</evidence>
<feature type="region of interest" description="Disordered" evidence="8">
    <location>
        <begin position="333"/>
        <end position="408"/>
    </location>
</feature>
<comment type="similarity">
    <text evidence="2">Belongs to the CLUAP1 family.</text>
</comment>
<comment type="subcellular location">
    <subcellularLocation>
        <location evidence="1">Cell projection</location>
        <location evidence="1">Cilium</location>
    </subcellularLocation>
</comment>
<evidence type="ECO:0000256" key="8">
    <source>
        <dbReference type="SAM" id="MobiDB-lite"/>
    </source>
</evidence>
<dbReference type="Proteomes" id="UP000046395">
    <property type="component" value="Unassembled WGS sequence"/>
</dbReference>
<dbReference type="GO" id="GO:0005929">
    <property type="term" value="C:cilium"/>
    <property type="evidence" value="ECO:0007669"/>
    <property type="project" value="UniProtKB-SubCell"/>
</dbReference>
<dbReference type="AlphaFoldDB" id="A0A5S6QPC1"/>
<evidence type="ECO:0000313" key="10">
    <source>
        <dbReference type="Proteomes" id="UP000046395"/>
    </source>
</evidence>
<keyword evidence="5" id="KW-0969">Cilium</keyword>
<protein>
    <submittedName>
        <fullName evidence="11">Clusterin-associated protein 1</fullName>
    </submittedName>
</protein>
<dbReference type="STRING" id="70415.A0A5S6QPC1"/>
<evidence type="ECO:0000256" key="7">
    <source>
        <dbReference type="SAM" id="Coils"/>
    </source>
</evidence>
<dbReference type="PANTHER" id="PTHR21547:SF0">
    <property type="entry name" value="CLUSTERIN-ASSOCIATED PROTEIN 1"/>
    <property type="match status" value="1"/>
</dbReference>
<dbReference type="PANTHER" id="PTHR21547">
    <property type="entry name" value="CLUSTERIN ASSOCIATED PROTEIN 1"/>
    <property type="match status" value="1"/>
</dbReference>
<sequence>MQGRKDVLLRCCMLAEVLLADLKSMLESLNCPKPVTFGSYRRPNFSLTAEILRWICECYGDDHDLPRDISTETNRALFVKTAVMFIYRQTGMKLNPRRLYQANRNALKELLRIVAPLYEANKSLAISSFQRDDDTNACFFNLNNSLQEKLSELPRQRATMSELTEISASLYDLLSQDVEAREYRSSAIEKQMDISQLETIMKQAHIEMQEEIQETERSFQSISSDEQAIDNKIVKKQAETDRLRKRLQQLQSVRPAYMDEYESLESQLRMLYEAYVQKFRNLAFLRSMLEDQEVNATEEFERAEDKVVKQPPVLQQSEEADVLQIKKTEMGPRMFGSITASTSSEDSDTDSSSTDTESEGVQLTDVKASKKNAARLLKDFEGSSPDNSMLAGAAGGKISETERRTSIS</sequence>
<feature type="compositionally biased region" description="Basic and acidic residues" evidence="8">
    <location>
        <begin position="399"/>
        <end position="408"/>
    </location>
</feature>
<dbReference type="InterPro" id="IPR019366">
    <property type="entry name" value="Clusterin-associated_protein-1"/>
</dbReference>
<keyword evidence="4 7" id="KW-0175">Coiled coil</keyword>
<dbReference type="WBParaSite" id="TMUE_2000009028.1">
    <property type="protein sequence ID" value="TMUE_2000009028.1"/>
    <property type="gene ID" value="WBGene00300496"/>
</dbReference>
<accession>A0A5S6QPC1</accession>